<evidence type="ECO:0000313" key="2">
    <source>
        <dbReference type="EMBL" id="PHI14048.1"/>
    </source>
</evidence>
<dbReference type="InterPro" id="IPR001387">
    <property type="entry name" value="Cro/C1-type_HTH"/>
</dbReference>
<organism evidence="2 3">
    <name type="scientific">Fusobacterium nucleatum subsp. polymorphum</name>
    <name type="common">Fusobacterium polymorphum</name>
    <dbReference type="NCBI Taxonomy" id="76857"/>
    <lineage>
        <taxon>Bacteria</taxon>
        <taxon>Fusobacteriati</taxon>
        <taxon>Fusobacteriota</taxon>
        <taxon>Fusobacteriia</taxon>
        <taxon>Fusobacteriales</taxon>
        <taxon>Fusobacteriaceae</taxon>
        <taxon>Fusobacterium</taxon>
    </lineage>
</organism>
<reference evidence="2 3" key="1">
    <citation type="submission" date="2017-06" db="EMBL/GenBank/DDBJ databases">
        <title>Draft genome sequence of Fusobacterium nucleatum subsp. polymorphum KCOM 1330 (=ChDC F330).</title>
        <authorList>
            <person name="Kook J.-K."/>
            <person name="Park S.-N."/>
            <person name="Lim Y.K."/>
            <person name="Roh H."/>
        </authorList>
    </citation>
    <scope>NUCLEOTIDE SEQUENCE [LARGE SCALE GENOMIC DNA]</scope>
    <source>
        <strain evidence="3">KCOM 1330 (ChDC F330)</strain>
    </source>
</reference>
<dbReference type="PROSITE" id="PS50943">
    <property type="entry name" value="HTH_CROC1"/>
    <property type="match status" value="1"/>
</dbReference>
<dbReference type="RefSeq" id="WP_098994980.1">
    <property type="nucleotide sequence ID" value="NZ_CP084159.1"/>
</dbReference>
<evidence type="ECO:0000259" key="1">
    <source>
        <dbReference type="PROSITE" id="PS50943"/>
    </source>
</evidence>
<dbReference type="SMART" id="SM00530">
    <property type="entry name" value="HTH_XRE"/>
    <property type="match status" value="1"/>
</dbReference>
<dbReference type="EMBL" id="NIRQ01000001">
    <property type="protein sequence ID" value="PHI14048.1"/>
    <property type="molecule type" value="Genomic_DNA"/>
</dbReference>
<dbReference type="GO" id="GO:0003677">
    <property type="term" value="F:DNA binding"/>
    <property type="evidence" value="ECO:0007669"/>
    <property type="project" value="InterPro"/>
</dbReference>
<evidence type="ECO:0000313" key="3">
    <source>
        <dbReference type="Proteomes" id="UP000221852"/>
    </source>
</evidence>
<proteinExistence type="predicted"/>
<dbReference type="SUPFAM" id="SSF47413">
    <property type="entry name" value="lambda repressor-like DNA-binding domains"/>
    <property type="match status" value="1"/>
</dbReference>
<dbReference type="Gene3D" id="1.10.260.40">
    <property type="entry name" value="lambda repressor-like DNA-binding domains"/>
    <property type="match status" value="1"/>
</dbReference>
<name>A0A2C6C7Y5_FUSNP</name>
<feature type="domain" description="HTH cro/C1-type" evidence="1">
    <location>
        <begin position="10"/>
        <end position="64"/>
    </location>
</feature>
<dbReference type="Proteomes" id="UP000221852">
    <property type="component" value="Unassembled WGS sequence"/>
</dbReference>
<gene>
    <name evidence="2" type="ORF">CBG59_10380</name>
</gene>
<sequence>MYNKFLSYLIKEIRYMYNLTQKEFGEKIEKSEISIRKYESGDVKIPFTVLFMILKLFDINVGTLKEISENIRKEFIKNNILNENQINECLEQFNIDIAKIYKLNINNIDIDDENSFDTIKIILSNQINQYIEKYFLSLAMDLSIEQNSKILKYKKTQNSEFIKIKNDMIEFLNYNIEKTFKNMLKEIRRIE</sequence>
<accession>A0A2C6C7Y5</accession>
<protein>
    <recommendedName>
        <fullName evidence="1">HTH cro/C1-type domain-containing protein</fullName>
    </recommendedName>
</protein>
<comment type="caution">
    <text evidence="2">The sequence shown here is derived from an EMBL/GenBank/DDBJ whole genome shotgun (WGS) entry which is preliminary data.</text>
</comment>
<dbReference type="Pfam" id="PF01381">
    <property type="entry name" value="HTH_3"/>
    <property type="match status" value="1"/>
</dbReference>
<dbReference type="CDD" id="cd00093">
    <property type="entry name" value="HTH_XRE"/>
    <property type="match status" value="1"/>
</dbReference>
<dbReference type="InterPro" id="IPR010982">
    <property type="entry name" value="Lambda_DNA-bd_dom_sf"/>
</dbReference>
<dbReference type="AlphaFoldDB" id="A0A2C6C7Y5"/>